<dbReference type="EMBL" id="BA000012">
    <property type="protein sequence ID" value="BAB48647.1"/>
    <property type="molecule type" value="Genomic_DNA"/>
</dbReference>
<accession>Q98L16</accession>
<protein>
    <submittedName>
        <fullName evidence="1">Msl8601 protein</fullName>
    </submittedName>
</protein>
<gene>
    <name evidence="1" type="ordered locus">msl8601</name>
</gene>
<sequence>MIVKLREISGTGSQFPVATPDLFTGLEGAGIADQDYRQLAAAGARRFDGFISPIGRIQTHQRRCRAGASHCNVGADQ</sequence>
<dbReference type="HOGENOM" id="CLU_2635602_0_0_5"/>
<evidence type="ECO:0000313" key="2">
    <source>
        <dbReference type="Proteomes" id="UP000000552"/>
    </source>
</evidence>
<dbReference type="KEGG" id="mlo:msl8601"/>
<proteinExistence type="predicted"/>
<dbReference type="AlphaFoldDB" id="Q98L16"/>
<organism evidence="1 2">
    <name type="scientific">Mesorhizobium japonicum (strain LMG 29417 / CECT 9101 / MAFF 303099)</name>
    <name type="common">Mesorhizobium loti (strain MAFF 303099)</name>
    <dbReference type="NCBI Taxonomy" id="266835"/>
    <lineage>
        <taxon>Bacteria</taxon>
        <taxon>Pseudomonadati</taxon>
        <taxon>Pseudomonadota</taxon>
        <taxon>Alphaproteobacteria</taxon>
        <taxon>Hyphomicrobiales</taxon>
        <taxon>Phyllobacteriaceae</taxon>
        <taxon>Mesorhizobium</taxon>
    </lineage>
</organism>
<evidence type="ECO:0000313" key="1">
    <source>
        <dbReference type="EMBL" id="BAB48647.1"/>
    </source>
</evidence>
<name>Q98L16_RHILO</name>
<dbReference type="Proteomes" id="UP000000552">
    <property type="component" value="Chromosome"/>
</dbReference>
<reference evidence="1 2" key="1">
    <citation type="journal article" date="2000" name="DNA Res.">
        <title>Complete genome structure of the nitrogen-fixing symbiotic bacterium Mesorhizobium loti.</title>
        <authorList>
            <person name="Kaneko T."/>
            <person name="Nakamura Y."/>
            <person name="Sato S."/>
            <person name="Asamizu E."/>
            <person name="Kato T."/>
            <person name="Sasamoto S."/>
            <person name="Watanabe A."/>
            <person name="Idesawa K."/>
            <person name="Ishikawa A."/>
            <person name="Kawashima K."/>
            <person name="Kimura T."/>
            <person name="Kishida Y."/>
            <person name="Kiyokawa C."/>
            <person name="Kohara M."/>
            <person name="Matsumoto M."/>
            <person name="Matsuno A."/>
            <person name="Mochizuki Y."/>
            <person name="Nakayama S."/>
            <person name="Nakazaki N."/>
            <person name="Shimpo S."/>
            <person name="Sugimoto M."/>
            <person name="Takeuchi C."/>
            <person name="Yamada M."/>
            <person name="Tabata S."/>
        </authorList>
    </citation>
    <scope>NUCLEOTIDE SEQUENCE [LARGE SCALE GENOMIC DNA]</scope>
    <source>
        <strain evidence="2">LMG 29417 / CECT 9101 / MAFF 303099</strain>
    </source>
</reference>